<dbReference type="Proteomes" id="UP000046393">
    <property type="component" value="Unplaced"/>
</dbReference>
<organism evidence="6 7">
    <name type="scientific">Syphacia muris</name>
    <dbReference type="NCBI Taxonomy" id="451379"/>
    <lineage>
        <taxon>Eukaryota</taxon>
        <taxon>Metazoa</taxon>
        <taxon>Ecdysozoa</taxon>
        <taxon>Nematoda</taxon>
        <taxon>Chromadorea</taxon>
        <taxon>Rhabditida</taxon>
        <taxon>Spirurina</taxon>
        <taxon>Oxyuridomorpha</taxon>
        <taxon>Oxyuroidea</taxon>
        <taxon>Oxyuridae</taxon>
        <taxon>Syphacia</taxon>
    </lineage>
</organism>
<dbReference type="PANTHER" id="PTHR10013:SF0">
    <property type="entry name" value="GENERAL VESICULAR TRANSPORT FACTOR P115"/>
    <property type="match status" value="1"/>
</dbReference>
<dbReference type="GO" id="GO:0006888">
    <property type="term" value="P:endoplasmic reticulum to Golgi vesicle-mediated transport"/>
    <property type="evidence" value="ECO:0007669"/>
    <property type="project" value="TreeGrafter"/>
</dbReference>
<dbReference type="AlphaFoldDB" id="A0A0N5AIB4"/>
<evidence type="ECO:0000313" key="6">
    <source>
        <dbReference type="Proteomes" id="UP000046393"/>
    </source>
</evidence>
<dbReference type="GO" id="GO:0048211">
    <property type="term" value="P:Golgi vesicle docking"/>
    <property type="evidence" value="ECO:0007669"/>
    <property type="project" value="TreeGrafter"/>
</dbReference>
<feature type="coiled-coil region" evidence="3">
    <location>
        <begin position="265"/>
        <end position="324"/>
    </location>
</feature>
<evidence type="ECO:0000256" key="1">
    <source>
        <dbReference type="ARBA" id="ARBA00004555"/>
    </source>
</evidence>
<dbReference type="GO" id="GO:0005783">
    <property type="term" value="C:endoplasmic reticulum"/>
    <property type="evidence" value="ECO:0007669"/>
    <property type="project" value="TreeGrafter"/>
</dbReference>
<proteinExistence type="predicted"/>
<dbReference type="GO" id="GO:0006886">
    <property type="term" value="P:intracellular protein transport"/>
    <property type="evidence" value="ECO:0007669"/>
    <property type="project" value="InterPro"/>
</dbReference>
<dbReference type="STRING" id="451379.A0A0N5AIB4"/>
<keyword evidence="3" id="KW-0175">Coiled coil</keyword>
<dbReference type="PANTHER" id="PTHR10013">
    <property type="entry name" value="GENERAL VESICULAR TRANSPORT FACTOR P115"/>
    <property type="match status" value="1"/>
</dbReference>
<keyword evidence="6" id="KW-1185">Reference proteome</keyword>
<dbReference type="GO" id="GO:0005795">
    <property type="term" value="C:Golgi stack"/>
    <property type="evidence" value="ECO:0007669"/>
    <property type="project" value="TreeGrafter"/>
</dbReference>
<accession>A0A0N5AIB4</accession>
<dbReference type="GO" id="GO:0000139">
    <property type="term" value="C:Golgi membrane"/>
    <property type="evidence" value="ECO:0007669"/>
    <property type="project" value="InterPro"/>
</dbReference>
<name>A0A0N5AIB4_9BILA</name>
<dbReference type="WBParaSite" id="SMUV_0000415501-mRNA-1">
    <property type="protein sequence ID" value="SMUV_0000415501-mRNA-1"/>
    <property type="gene ID" value="SMUV_0000415501"/>
</dbReference>
<dbReference type="Pfam" id="PF04869">
    <property type="entry name" value="Uso1_p115_head"/>
    <property type="match status" value="1"/>
</dbReference>
<reference evidence="7" key="1">
    <citation type="submission" date="2017-02" db="UniProtKB">
        <authorList>
            <consortium name="WormBaseParasite"/>
        </authorList>
    </citation>
    <scope>IDENTIFICATION</scope>
</reference>
<dbReference type="GO" id="GO:0012507">
    <property type="term" value="C:ER to Golgi transport vesicle membrane"/>
    <property type="evidence" value="ECO:0007669"/>
    <property type="project" value="TreeGrafter"/>
</dbReference>
<feature type="coiled-coil region" evidence="3">
    <location>
        <begin position="208"/>
        <end position="235"/>
    </location>
</feature>
<dbReference type="InterPro" id="IPR011989">
    <property type="entry name" value="ARM-like"/>
</dbReference>
<evidence type="ECO:0000313" key="7">
    <source>
        <dbReference type="WBParaSite" id="SMUV_0000415501-mRNA-1"/>
    </source>
</evidence>
<protein>
    <submittedName>
        <fullName evidence="7">Uso1_p115_head domain-containing protein</fullName>
    </submittedName>
</protein>
<evidence type="ECO:0000256" key="3">
    <source>
        <dbReference type="SAM" id="Coils"/>
    </source>
</evidence>
<comment type="subcellular location">
    <subcellularLocation>
        <location evidence="1">Golgi apparatus</location>
    </subcellularLocation>
</comment>
<dbReference type="InterPro" id="IPR024095">
    <property type="entry name" value="Vesicle_P115"/>
</dbReference>
<dbReference type="GO" id="GO:0048280">
    <property type="term" value="P:vesicle fusion with Golgi apparatus"/>
    <property type="evidence" value="ECO:0007669"/>
    <property type="project" value="InterPro"/>
</dbReference>
<dbReference type="Gene3D" id="1.25.10.10">
    <property type="entry name" value="Leucine-rich Repeat Variant"/>
    <property type="match status" value="1"/>
</dbReference>
<evidence type="ECO:0000259" key="5">
    <source>
        <dbReference type="Pfam" id="PF04871"/>
    </source>
</evidence>
<sequence>LRRTVEKFFFKLKQLIVKISLGNRKPQVRAGLLMLLAVWLHNCPLAVTQFLQVEDIVQYMTTQIDECGAEGSEGENRVVHGLLALVLALCVLDGEAADNDKNSLNAIVERRVGNEKIVELLDGISNSEQYVHAALQPQPKAKTSGDLILDYQFTKFFKSLEGQIIKQLKPDNNSANGASDKVVLSFKELVKRQDETIVERDQQLKKITTEKEAEKERFEAEISALKEKLTQLEQIQSSAVPWQAEVQRYMKWAEEWQQFEVGKHLNPAEAAVQQLTTQVKELEDQLNVGWQAYETLQQQSCSQLMQYCEKVQDLQKQLTAVSSEKAKGSESDELTTKNKEIEDLLVLLADQDAKISQYRRRLIQLGETVTDDEEEQDGL</sequence>
<dbReference type="Pfam" id="PF04871">
    <property type="entry name" value="Uso1_p115_C"/>
    <property type="match status" value="1"/>
</dbReference>
<feature type="domain" description="Vesicle tethering protein Uso1/P115-like head" evidence="4">
    <location>
        <begin position="15"/>
        <end position="168"/>
    </location>
</feature>
<feature type="domain" description="Uso1/p115-like vesicle tethering protein C-terminal" evidence="5">
    <location>
        <begin position="268"/>
        <end position="377"/>
    </location>
</feature>
<dbReference type="InterPro" id="IPR006955">
    <property type="entry name" value="Uso1_p115_C"/>
</dbReference>
<evidence type="ECO:0000259" key="4">
    <source>
        <dbReference type="Pfam" id="PF04869"/>
    </source>
</evidence>
<evidence type="ECO:0000256" key="2">
    <source>
        <dbReference type="ARBA" id="ARBA00023034"/>
    </source>
</evidence>
<dbReference type="InterPro" id="IPR006953">
    <property type="entry name" value="Vesicle_Uso1_P115_head"/>
</dbReference>
<keyword evidence="2" id="KW-0333">Golgi apparatus</keyword>